<evidence type="ECO:0000256" key="1">
    <source>
        <dbReference type="SAM" id="Phobius"/>
    </source>
</evidence>
<organism evidence="2">
    <name type="scientific">Spironucleus salmonicida</name>
    <dbReference type="NCBI Taxonomy" id="348837"/>
    <lineage>
        <taxon>Eukaryota</taxon>
        <taxon>Metamonada</taxon>
        <taxon>Diplomonadida</taxon>
        <taxon>Hexamitidae</taxon>
        <taxon>Hexamitinae</taxon>
        <taxon>Spironucleus</taxon>
    </lineage>
</organism>
<dbReference type="EMBL" id="KI546009">
    <property type="protein sequence ID" value="EST48025.1"/>
    <property type="molecule type" value="Genomic_DNA"/>
</dbReference>
<dbReference type="AlphaFoldDB" id="V6LTU8"/>
<feature type="transmembrane region" description="Helical" evidence="1">
    <location>
        <begin position="20"/>
        <end position="40"/>
    </location>
</feature>
<reference evidence="2" key="1">
    <citation type="journal article" date="2014" name="PLoS Genet.">
        <title>The Genome of Spironucleus salmonicida Highlights a Fish Pathogen Adapted to Fluctuating Environments.</title>
        <authorList>
            <person name="Xu F."/>
            <person name="Jerlstrom-Hultqvist J."/>
            <person name="Einarsson E."/>
            <person name="Astvaldsson A."/>
            <person name="Svard S.G."/>
            <person name="Andersson J.O."/>
        </authorList>
    </citation>
    <scope>NUCLEOTIDE SEQUENCE</scope>
</reference>
<keyword evidence="1 2" id="KW-0812">Transmembrane</keyword>
<name>V6LTU8_9EUKA</name>
<protein>
    <submittedName>
        <fullName evidence="2">Transmembrane domain-containing protein</fullName>
    </submittedName>
</protein>
<keyword evidence="1" id="KW-0472">Membrane</keyword>
<evidence type="ECO:0000313" key="2">
    <source>
        <dbReference type="EMBL" id="EST48025.1"/>
    </source>
</evidence>
<sequence>MLKLLLHINTFHHYFQQRILIFYKDILFIYLLHMHFLNFCEVSLFKIRSHKSDPIHQTSYRTFQIPQTKTQLNHQYQSLKLAQYQYLKMIIHPLNFFIQQIFVLSAIISLNVCIQTSFSQFQFNKIMCIIFYCKRYIILLQKGMNQYFRQLYLADMQRFRLRELQKTNFYRIQLKTILSFRYVVNSFMVSYTRYQFFNSTQRYLHQINHNIYLFINFNF</sequence>
<proteinExistence type="predicted"/>
<keyword evidence="1" id="KW-1133">Transmembrane helix</keyword>
<accession>V6LTU8</accession>
<feature type="transmembrane region" description="Helical" evidence="1">
    <location>
        <begin position="96"/>
        <end position="118"/>
    </location>
</feature>
<gene>
    <name evidence="2" type="ORF">SS50377_fx026</name>
</gene>